<dbReference type="Proteomes" id="UP000005627">
    <property type="component" value="Chromosome 1"/>
</dbReference>
<evidence type="ECO:0000256" key="19">
    <source>
        <dbReference type="ARBA" id="ARBA00066055"/>
    </source>
</evidence>
<evidence type="ECO:0000256" key="14">
    <source>
        <dbReference type="ARBA" id="ARBA00023014"/>
    </source>
</evidence>
<evidence type="ECO:0000256" key="21">
    <source>
        <dbReference type="SAM" id="MobiDB-lite"/>
    </source>
</evidence>
<keyword evidence="14 20" id="KW-0411">Iron-sulfur</keyword>
<dbReference type="Gene3D" id="3.30.342.10">
    <property type="entry name" value="DNA Polymerase, chain B, domain 1"/>
    <property type="match status" value="1"/>
</dbReference>
<dbReference type="FunCoup" id="G8ZMX7">
    <property type="interactions" value="728"/>
</dbReference>
<dbReference type="GO" id="GO:0051539">
    <property type="term" value="F:4 iron, 4 sulfur cluster binding"/>
    <property type="evidence" value="ECO:0007669"/>
    <property type="project" value="UniProtKB-KW"/>
</dbReference>
<evidence type="ECO:0000256" key="11">
    <source>
        <dbReference type="ARBA" id="ARBA00022833"/>
    </source>
</evidence>
<evidence type="ECO:0000313" key="28">
    <source>
        <dbReference type="Proteomes" id="UP000005627"/>
    </source>
</evidence>
<gene>
    <name evidence="27" type="primary">TDEL0A06390</name>
    <name evidence="27" type="ORF">TDEL_0A06390</name>
</gene>
<comment type="catalytic activity">
    <reaction evidence="18 20">
        <text>DNA(n) + a 2'-deoxyribonucleoside 5'-triphosphate = DNA(n+1) + diphosphate</text>
        <dbReference type="Rhea" id="RHEA:22508"/>
        <dbReference type="Rhea" id="RHEA-COMP:17339"/>
        <dbReference type="Rhea" id="RHEA-COMP:17340"/>
        <dbReference type="ChEBI" id="CHEBI:33019"/>
        <dbReference type="ChEBI" id="CHEBI:61560"/>
        <dbReference type="ChEBI" id="CHEBI:173112"/>
        <dbReference type="EC" id="2.7.7.7"/>
    </reaction>
</comment>
<dbReference type="GO" id="GO:0003887">
    <property type="term" value="F:DNA-directed DNA polymerase activity"/>
    <property type="evidence" value="ECO:0007669"/>
    <property type="project" value="UniProtKB-KW"/>
</dbReference>
<dbReference type="Pfam" id="PF00136">
    <property type="entry name" value="DNA_pol_B"/>
    <property type="match status" value="1"/>
</dbReference>
<evidence type="ECO:0000259" key="23">
    <source>
        <dbReference type="Pfam" id="PF03104"/>
    </source>
</evidence>
<feature type="domain" description="DNA polymerase zeta catalytic subunit N-terminal" evidence="26">
    <location>
        <begin position="21"/>
        <end position="73"/>
    </location>
</feature>
<feature type="domain" description="DNA polymerase delta/zeta catalytic subunit N-terminal" evidence="25">
    <location>
        <begin position="74"/>
        <end position="160"/>
    </location>
</feature>
<comment type="subunit">
    <text evidence="19">Forms DNA polymerase zeta with REV7.</text>
</comment>
<dbReference type="InterPro" id="IPR056447">
    <property type="entry name" value="REV3_N"/>
</dbReference>
<comment type="subcellular location">
    <subcellularLocation>
        <location evidence="2 20">Nucleus</location>
    </subcellularLocation>
</comment>
<dbReference type="Gene3D" id="1.10.132.60">
    <property type="entry name" value="DNA polymerase family B, C-terminal domain"/>
    <property type="match status" value="1"/>
</dbReference>
<evidence type="ECO:0000256" key="2">
    <source>
        <dbReference type="ARBA" id="ARBA00004123"/>
    </source>
</evidence>
<evidence type="ECO:0000259" key="22">
    <source>
        <dbReference type="Pfam" id="PF00136"/>
    </source>
</evidence>
<dbReference type="Pfam" id="PF24055">
    <property type="entry name" value="POL3_N"/>
    <property type="match status" value="1"/>
</dbReference>
<dbReference type="Pfam" id="PF14260">
    <property type="entry name" value="zf-C4pol"/>
    <property type="match status" value="1"/>
</dbReference>
<dbReference type="STRING" id="1076872.G8ZMX7"/>
<evidence type="ECO:0000256" key="16">
    <source>
        <dbReference type="ARBA" id="ARBA00023204"/>
    </source>
</evidence>
<keyword evidence="6 20" id="KW-0548">Nucleotidyltransferase</keyword>
<dbReference type="EC" id="2.7.7.7" evidence="20"/>
<dbReference type="FunFam" id="1.10.287.690:FF:000002">
    <property type="entry name" value="DNA polymerase zeta"/>
    <property type="match status" value="1"/>
</dbReference>
<feature type="compositionally biased region" description="Basic and acidic residues" evidence="21">
    <location>
        <begin position="435"/>
        <end position="460"/>
    </location>
</feature>
<dbReference type="PRINTS" id="PR00106">
    <property type="entry name" value="DNAPOLB"/>
</dbReference>
<dbReference type="eggNOG" id="KOG0968">
    <property type="taxonomic scope" value="Eukaryota"/>
</dbReference>
<keyword evidence="15 20" id="KW-0238">DNA-binding</keyword>
<keyword evidence="16" id="KW-0234">DNA repair</keyword>
<dbReference type="InterPro" id="IPR017964">
    <property type="entry name" value="DNA-dir_DNA_pol_B_CS"/>
</dbReference>
<dbReference type="EMBL" id="HE616742">
    <property type="protein sequence ID" value="CCE89971.1"/>
    <property type="molecule type" value="Genomic_DNA"/>
</dbReference>
<evidence type="ECO:0000259" key="26">
    <source>
        <dbReference type="Pfam" id="PF24065"/>
    </source>
</evidence>
<dbReference type="InterPro" id="IPR056435">
    <property type="entry name" value="DPOD/Z_N"/>
</dbReference>
<feature type="region of interest" description="Disordered" evidence="21">
    <location>
        <begin position="428"/>
        <end position="471"/>
    </location>
</feature>
<dbReference type="InterPro" id="IPR042087">
    <property type="entry name" value="DNA_pol_B_thumb"/>
</dbReference>
<keyword evidence="17 20" id="KW-0539">Nucleus</keyword>
<feature type="domain" description="C4-type zinc-finger of DNA polymerase delta" evidence="24">
    <location>
        <begin position="1381"/>
        <end position="1461"/>
    </location>
</feature>
<dbReference type="GO" id="GO:0008270">
    <property type="term" value="F:zinc ion binding"/>
    <property type="evidence" value="ECO:0007669"/>
    <property type="project" value="UniProtKB-KW"/>
</dbReference>
<protein>
    <recommendedName>
        <fullName evidence="20">DNA polymerase</fullName>
        <ecNumber evidence="20">2.7.7.7</ecNumber>
    </recommendedName>
</protein>
<evidence type="ECO:0000256" key="9">
    <source>
        <dbReference type="ARBA" id="ARBA00022763"/>
    </source>
</evidence>
<dbReference type="CDD" id="cd05534">
    <property type="entry name" value="POLBc_zeta"/>
    <property type="match status" value="1"/>
</dbReference>
<dbReference type="InterPro" id="IPR006172">
    <property type="entry name" value="DNA-dir_DNA_pol_B"/>
</dbReference>
<keyword evidence="7 20" id="KW-0235">DNA replication</keyword>
<dbReference type="GO" id="GO:0000166">
    <property type="term" value="F:nucleotide binding"/>
    <property type="evidence" value="ECO:0007669"/>
    <property type="project" value="InterPro"/>
</dbReference>
<proteinExistence type="inferred from homology"/>
<keyword evidence="13 20" id="KW-0408">Iron</keyword>
<keyword evidence="28" id="KW-1185">Reference proteome</keyword>
<dbReference type="PANTHER" id="PTHR45812:SF1">
    <property type="entry name" value="DNA POLYMERASE ZETA CATALYTIC SUBUNIT"/>
    <property type="match status" value="1"/>
</dbReference>
<name>G8ZMX7_TORDE</name>
<dbReference type="InParanoid" id="G8ZMX7"/>
<reference evidence="27 28" key="1">
    <citation type="journal article" date="2011" name="Proc. Natl. Acad. Sci. U.S.A.">
        <title>Evolutionary erosion of yeast sex chromosomes by mating-type switching accidents.</title>
        <authorList>
            <person name="Gordon J.L."/>
            <person name="Armisen D."/>
            <person name="Proux-Wera E."/>
            <person name="Oheigeartaigh S.S."/>
            <person name="Byrne K.P."/>
            <person name="Wolfe K.H."/>
        </authorList>
    </citation>
    <scope>NUCLEOTIDE SEQUENCE [LARGE SCALE GENOMIC DNA]</scope>
    <source>
        <strain evidence="28">ATCC 10662 / CBS 1146 / NBRC 0425 / NCYC 2629 / NRRL Y-866</strain>
    </source>
</reference>
<comment type="similarity">
    <text evidence="3 20">Belongs to the DNA polymerase type-B family.</text>
</comment>
<evidence type="ECO:0000256" key="8">
    <source>
        <dbReference type="ARBA" id="ARBA00022723"/>
    </source>
</evidence>
<dbReference type="SUPFAM" id="SSF56672">
    <property type="entry name" value="DNA/RNA polymerases"/>
    <property type="match status" value="1"/>
</dbReference>
<dbReference type="InterPro" id="IPR006134">
    <property type="entry name" value="DNA-dir_DNA_pol_B_multi_dom"/>
</dbReference>
<feature type="region of interest" description="Disordered" evidence="21">
    <location>
        <begin position="481"/>
        <end position="500"/>
    </location>
</feature>
<evidence type="ECO:0000256" key="17">
    <source>
        <dbReference type="ARBA" id="ARBA00023242"/>
    </source>
</evidence>
<evidence type="ECO:0000256" key="10">
    <source>
        <dbReference type="ARBA" id="ARBA00022771"/>
    </source>
</evidence>
<evidence type="ECO:0000259" key="24">
    <source>
        <dbReference type="Pfam" id="PF14260"/>
    </source>
</evidence>
<evidence type="ECO:0000256" key="18">
    <source>
        <dbReference type="ARBA" id="ARBA00049244"/>
    </source>
</evidence>
<dbReference type="Gene3D" id="1.10.287.690">
    <property type="entry name" value="Helix hairpin bin"/>
    <property type="match status" value="1"/>
</dbReference>
<dbReference type="CDD" id="cd05778">
    <property type="entry name" value="DNA_polB_zeta_exo"/>
    <property type="match status" value="1"/>
</dbReference>
<dbReference type="InterPro" id="IPR006133">
    <property type="entry name" value="DNA-dir_DNA_pol_B_exonuc"/>
</dbReference>
<dbReference type="KEGG" id="tdl:TDEL_0A06390"/>
<keyword evidence="10 20" id="KW-0863">Zinc-finger</keyword>
<dbReference type="Gene3D" id="3.90.1600.10">
    <property type="entry name" value="Palm domain of DNA polymerase"/>
    <property type="match status" value="1"/>
</dbReference>
<evidence type="ECO:0000256" key="6">
    <source>
        <dbReference type="ARBA" id="ARBA00022695"/>
    </source>
</evidence>
<dbReference type="GO" id="GO:0005739">
    <property type="term" value="C:mitochondrion"/>
    <property type="evidence" value="ECO:0007669"/>
    <property type="project" value="EnsemblFungi"/>
</dbReference>
<evidence type="ECO:0000256" key="5">
    <source>
        <dbReference type="ARBA" id="ARBA00022679"/>
    </source>
</evidence>
<evidence type="ECO:0000313" key="27">
    <source>
        <dbReference type="EMBL" id="CCE89971.1"/>
    </source>
</evidence>
<dbReference type="InterPro" id="IPR030559">
    <property type="entry name" value="PolZ_Rev3"/>
</dbReference>
<dbReference type="InterPro" id="IPR043502">
    <property type="entry name" value="DNA/RNA_pol_sf"/>
</dbReference>
<dbReference type="GO" id="GO:0003677">
    <property type="term" value="F:DNA binding"/>
    <property type="evidence" value="ECO:0007669"/>
    <property type="project" value="UniProtKB-KW"/>
</dbReference>
<dbReference type="InterPro" id="IPR023211">
    <property type="entry name" value="DNA_pol_palm_dom_sf"/>
</dbReference>
<dbReference type="GO" id="GO:0006260">
    <property type="term" value="P:DNA replication"/>
    <property type="evidence" value="ECO:0007669"/>
    <property type="project" value="UniProtKB-KW"/>
</dbReference>
<dbReference type="PROSITE" id="PS00116">
    <property type="entry name" value="DNA_POLYMERASE_B"/>
    <property type="match status" value="1"/>
</dbReference>
<keyword evidence="12 20" id="KW-0239">DNA-directed DNA polymerase</keyword>
<dbReference type="GO" id="GO:0005634">
    <property type="term" value="C:nucleus"/>
    <property type="evidence" value="ECO:0007669"/>
    <property type="project" value="UniProtKB-SubCell"/>
</dbReference>
<keyword evidence="5 20" id="KW-0808">Transferase</keyword>
<dbReference type="GO" id="GO:0042276">
    <property type="term" value="P:error-prone translesion synthesis"/>
    <property type="evidence" value="ECO:0007669"/>
    <property type="project" value="EnsemblFungi"/>
</dbReference>
<dbReference type="SUPFAM" id="SSF53098">
    <property type="entry name" value="Ribonuclease H-like"/>
    <property type="match status" value="1"/>
</dbReference>
<keyword evidence="11 20" id="KW-0862">Zinc</keyword>
<accession>G8ZMX7</accession>
<evidence type="ECO:0000256" key="7">
    <source>
        <dbReference type="ARBA" id="ARBA00022705"/>
    </source>
</evidence>
<evidence type="ECO:0000256" key="1">
    <source>
        <dbReference type="ARBA" id="ARBA00001966"/>
    </source>
</evidence>
<keyword evidence="8 20" id="KW-0479">Metal-binding</keyword>
<comment type="cofactor">
    <cofactor evidence="1 20">
        <name>[4Fe-4S] cluster</name>
        <dbReference type="ChEBI" id="CHEBI:49883"/>
    </cofactor>
</comment>
<evidence type="ECO:0000259" key="25">
    <source>
        <dbReference type="Pfam" id="PF24055"/>
    </source>
</evidence>
<feature type="domain" description="DNA-directed DNA polymerase family B multifunctional" evidence="22">
    <location>
        <begin position="895"/>
        <end position="1344"/>
    </location>
</feature>
<dbReference type="Pfam" id="PF03104">
    <property type="entry name" value="DNA_pol_B_exo1"/>
    <property type="match status" value="1"/>
</dbReference>
<evidence type="ECO:0000256" key="12">
    <source>
        <dbReference type="ARBA" id="ARBA00022932"/>
    </source>
</evidence>
<dbReference type="OrthoDB" id="2414538at2759"/>
<keyword evidence="9" id="KW-0227">DNA damage</keyword>
<dbReference type="FunFam" id="1.10.132.60:FF:000007">
    <property type="entry name" value="DNA polymerase"/>
    <property type="match status" value="1"/>
</dbReference>
<feature type="compositionally biased region" description="Polar residues" evidence="21">
    <location>
        <begin position="462"/>
        <end position="471"/>
    </location>
</feature>
<dbReference type="Pfam" id="PF24065">
    <property type="entry name" value="REV3_N"/>
    <property type="match status" value="1"/>
</dbReference>
<dbReference type="PANTHER" id="PTHR45812">
    <property type="entry name" value="DNA POLYMERASE ZETA CATALYTIC SUBUNIT"/>
    <property type="match status" value="1"/>
</dbReference>
<evidence type="ECO:0000256" key="4">
    <source>
        <dbReference type="ARBA" id="ARBA00022485"/>
    </source>
</evidence>
<feature type="domain" description="DNA-directed DNA polymerase family B exonuclease" evidence="23">
    <location>
        <begin position="620"/>
        <end position="828"/>
    </location>
</feature>
<dbReference type="HOGENOM" id="CLU_000203_3_1_1"/>
<organism evidence="27 28">
    <name type="scientific">Torulaspora delbrueckii</name>
    <name type="common">Yeast</name>
    <name type="synonym">Candida colliculosa</name>
    <dbReference type="NCBI Taxonomy" id="4950"/>
    <lineage>
        <taxon>Eukaryota</taxon>
        <taxon>Fungi</taxon>
        <taxon>Dikarya</taxon>
        <taxon>Ascomycota</taxon>
        <taxon>Saccharomycotina</taxon>
        <taxon>Saccharomycetes</taxon>
        <taxon>Saccharomycetales</taxon>
        <taxon>Saccharomycetaceae</taxon>
        <taxon>Torulaspora</taxon>
    </lineage>
</organism>
<evidence type="ECO:0000256" key="20">
    <source>
        <dbReference type="RuleBase" id="RU000442"/>
    </source>
</evidence>
<evidence type="ECO:0000256" key="13">
    <source>
        <dbReference type="ARBA" id="ARBA00023004"/>
    </source>
</evidence>
<keyword evidence="4 20" id="KW-0004">4Fe-4S</keyword>
<evidence type="ECO:0000256" key="3">
    <source>
        <dbReference type="ARBA" id="ARBA00005755"/>
    </source>
</evidence>
<dbReference type="GO" id="GO:0000724">
    <property type="term" value="P:double-strand break repair via homologous recombination"/>
    <property type="evidence" value="ECO:0007669"/>
    <property type="project" value="TreeGrafter"/>
</dbReference>
<dbReference type="InterPro" id="IPR025687">
    <property type="entry name" value="Znf-C4pol"/>
</dbReference>
<dbReference type="GeneID" id="11502627"/>
<dbReference type="InterPro" id="IPR012337">
    <property type="entry name" value="RNaseH-like_sf"/>
</dbReference>
<sequence length="1486" mass="169594">MSADDTISSELYSTLNSELIHIQLNDYDFYLTKPGRLDALHGNSLPMNEYVRVPIIRVYGHLPSGHQVLCHVHGVFPYIFIPYDGQDSDTPTTMNQKCAQLHNVLEIKSQLSMVKKKDIKQFKQKISGLKYIANVSVVKGVPFYGFNVGWSLFYKISVLDAGFTNKLSDLIRDGKMFEKPIETFESQLPFLLQFSADFNLFGCSWVDLEQCYFRTPVLNAALDLDKILHNEELEKFLEHFRDESSNTLSEKEFPRMGNGLLEIDVLPQFIRNVDDVHFRDLHHNFCEKLDDTSKLLSKPFVSSTKNIIREISAQRQALSLDAFMASASIPRLVDENVQWQSSNMFEGKFEKAVSQSGSLNTGTNFHNYVQSSAAIDTVKKIRDSISELWPRRPDLNLDLEKPKVIPDVVDTLDCGYNVAYVSDGENVEVPSSQDIEDRNNLFKDRDKDKSDNGSELRAEHLTGSTDLTMTQNMAKKYKKRSRFASTLSNSRGRKKNKIQRAGIKNPAGSFVYVRPPIDFSMILSDLELKGFPKIDYRDPYYGNPLDLRQKPYVYAGKRFEILSPHLSCRIPVPFSEEHTTEDRGVKENIFHSWKYLKRPPSFAEIKADLPRKTKNRFKSQLENPISKDEMLYKGNTDQQAKSKNIKVHSSLTHFTLEIHVQTEGAKLPDPQKDEVSIIFWHLERDSYPFDFHVSPMGIMVLKSPDVDDNFTDRIQRAAGKIPVAFYDDEFDLFDALVDIVLIFDPDLLSGFEVHSSSWGYIIERCRQAHRFEIADEISRVNSSVKTKLRDQWGYSHASSIVISGRHMINVWRAVKDDLALTKYTIENIAYVAFRQRLPHFSFQSLSEMWRNNHNLSSAKTVLSYWVDRVELNIRLLQKQEYIPRVTELSRLTGIDFYSVYYRGSQYKIESILGRLCKAESFIMVAPSKRRVKQQNALECVPLVMEPESAFYKSPLVVLDFQSLYPSIMMAYNYCYSTMLGRVPELKVGENIIGASQVILPEGLLTLLADNVTISPNGIAYVKSTIRKSTLAKMLEDILDTRFMVKKTMTDIGRNNAFSRRLLNSRQLALKLIANVTYGYTSASFSGRMPCSDLADSVVQTGRETLEKAIDFIESNPDWGAKVVYGDTDSLFVYLPGKSREEAFTIGKSMALEVTKRNPAPVELKFEKVYHPSLLVSKKRYVGYMYDKNAKQDPIFDAKGIETVRRDGHRAQQKIVEKSIRILFETQDLSKVKHFIQDEFTKIRLGTVSVQDFCFSKVVRLGAYKSEQTAPPGAVVAKRMMKEDHRAAPQYKERVPYVVVKGPAGQLLRERCLSPEEFMANDSLELDSEYYINKTLVPPLERLFNILGINVSEWAFQLTRHKNLVTSMDAKSIDSNLSSTQCIKCRGEIGKSDSLLCENCLSDRPLTASQLILRTTSNESRLRSISTVCRTCCYRYSNDASEVSDHIGDCCNSYDCPVYFGRMKARGSATSKRFVQSAAALKAIDYW</sequence>
<dbReference type="SMART" id="SM00486">
    <property type="entry name" value="POLBc"/>
    <property type="match status" value="1"/>
</dbReference>
<evidence type="ECO:0000256" key="15">
    <source>
        <dbReference type="ARBA" id="ARBA00023125"/>
    </source>
</evidence>
<dbReference type="InterPro" id="IPR036397">
    <property type="entry name" value="RNaseH_sf"/>
</dbReference>
<dbReference type="RefSeq" id="XP_003679182.1">
    <property type="nucleotide sequence ID" value="XM_003679134.1"/>
</dbReference>
<dbReference type="Gene3D" id="3.30.420.10">
    <property type="entry name" value="Ribonuclease H-like superfamily/Ribonuclease H"/>
    <property type="match status" value="1"/>
</dbReference>
<dbReference type="GO" id="GO:0070987">
    <property type="term" value="P:error-free translesion synthesis"/>
    <property type="evidence" value="ECO:0007669"/>
    <property type="project" value="EnsemblFungi"/>
</dbReference>
<dbReference type="GO" id="GO:0016035">
    <property type="term" value="C:zeta DNA polymerase complex"/>
    <property type="evidence" value="ECO:0007669"/>
    <property type="project" value="EnsemblFungi"/>
</dbReference>